<dbReference type="GO" id="GO:0051500">
    <property type="term" value="F:D-tyrosyl-tRNA(Tyr) deacylase activity"/>
    <property type="evidence" value="ECO:0007669"/>
    <property type="project" value="TreeGrafter"/>
</dbReference>
<reference evidence="7" key="1">
    <citation type="submission" date="2020-11" db="EMBL/GenBank/DDBJ databases">
        <authorList>
            <person name="Tran Van P."/>
        </authorList>
    </citation>
    <scope>NUCLEOTIDE SEQUENCE</scope>
</reference>
<feature type="region of interest" description="Disordered" evidence="6">
    <location>
        <begin position="401"/>
        <end position="447"/>
    </location>
</feature>
<name>A0A7R8X2Q6_9CRUS</name>
<keyword evidence="8" id="KW-1185">Reference proteome</keyword>
<evidence type="ECO:0000256" key="4">
    <source>
        <dbReference type="ARBA" id="ARBA00048018"/>
    </source>
</evidence>
<evidence type="ECO:0000313" key="8">
    <source>
        <dbReference type="Proteomes" id="UP000677054"/>
    </source>
</evidence>
<evidence type="ECO:0000313" key="7">
    <source>
        <dbReference type="EMBL" id="CAD7242678.1"/>
    </source>
</evidence>
<keyword evidence="5" id="KW-0694">RNA-binding</keyword>
<dbReference type="EMBL" id="LR899819">
    <property type="protein sequence ID" value="CAD7242678.1"/>
    <property type="molecule type" value="Genomic_DNA"/>
</dbReference>
<dbReference type="PANTHER" id="PTHR10472">
    <property type="entry name" value="D-TYROSYL-TRNA TYR DEACYLASE"/>
    <property type="match status" value="1"/>
</dbReference>
<dbReference type="Proteomes" id="UP000677054">
    <property type="component" value="Unassembled WGS sequence"/>
</dbReference>
<dbReference type="GO" id="GO:0005737">
    <property type="term" value="C:cytoplasm"/>
    <property type="evidence" value="ECO:0007669"/>
    <property type="project" value="UniProtKB-SubCell"/>
</dbReference>
<comment type="similarity">
    <text evidence="1 5">Belongs to the DTD family.</text>
</comment>
<dbReference type="SUPFAM" id="SSF69500">
    <property type="entry name" value="DTD-like"/>
    <property type="match status" value="3"/>
</dbReference>
<organism evidence="7">
    <name type="scientific">Darwinula stevensoni</name>
    <dbReference type="NCBI Taxonomy" id="69355"/>
    <lineage>
        <taxon>Eukaryota</taxon>
        <taxon>Metazoa</taxon>
        <taxon>Ecdysozoa</taxon>
        <taxon>Arthropoda</taxon>
        <taxon>Crustacea</taxon>
        <taxon>Oligostraca</taxon>
        <taxon>Ostracoda</taxon>
        <taxon>Podocopa</taxon>
        <taxon>Podocopida</taxon>
        <taxon>Darwinulocopina</taxon>
        <taxon>Darwinuloidea</taxon>
        <taxon>Darwinulidae</taxon>
        <taxon>Darwinula</taxon>
    </lineage>
</organism>
<dbReference type="GO" id="GO:0000049">
    <property type="term" value="F:tRNA binding"/>
    <property type="evidence" value="ECO:0007669"/>
    <property type="project" value="UniProtKB-KW"/>
</dbReference>
<dbReference type="AlphaFoldDB" id="A0A7R8X2Q6"/>
<keyword evidence="5" id="KW-0820">tRNA-binding</keyword>
<dbReference type="NCBIfam" id="TIGR00256">
    <property type="entry name" value="D-aminoacyl-tRNA deacylase"/>
    <property type="match status" value="1"/>
</dbReference>
<dbReference type="EMBL" id="CAJPEV010000302">
    <property type="protein sequence ID" value="CAG0883704.1"/>
    <property type="molecule type" value="Genomic_DNA"/>
</dbReference>
<proteinExistence type="inferred from homology"/>
<comment type="subcellular location">
    <subcellularLocation>
        <location evidence="5">Cytoplasm</location>
    </subcellularLocation>
</comment>
<dbReference type="FunFam" id="3.50.80.10:FF:000001">
    <property type="entry name" value="D-aminoacyl-tRNA deacylase"/>
    <property type="match status" value="1"/>
</dbReference>
<dbReference type="InterPro" id="IPR023509">
    <property type="entry name" value="DTD-like_sf"/>
</dbReference>
<evidence type="ECO:0000256" key="5">
    <source>
        <dbReference type="RuleBase" id="RU003470"/>
    </source>
</evidence>
<dbReference type="Pfam" id="PF02580">
    <property type="entry name" value="Tyr_Deacylase"/>
    <property type="match status" value="3"/>
</dbReference>
<evidence type="ECO:0000256" key="2">
    <source>
        <dbReference type="ARBA" id="ARBA00013056"/>
    </source>
</evidence>
<dbReference type="Gene3D" id="3.50.80.10">
    <property type="entry name" value="D-tyrosyl-tRNA(Tyr) deacylase"/>
    <property type="match status" value="3"/>
</dbReference>
<dbReference type="PANTHER" id="PTHR10472:SF5">
    <property type="entry name" value="D-AMINOACYL-TRNA DEACYLASE 1"/>
    <property type="match status" value="1"/>
</dbReference>
<keyword evidence="5" id="KW-0963">Cytoplasm</keyword>
<dbReference type="OrthoDB" id="275783at2759"/>
<evidence type="ECO:0000256" key="6">
    <source>
        <dbReference type="SAM" id="MobiDB-lite"/>
    </source>
</evidence>
<accession>A0A7R8X2Q6</accession>
<dbReference type="EC" id="3.1.1.96" evidence="2 5"/>
<feature type="compositionally biased region" description="Polar residues" evidence="6">
    <location>
        <begin position="401"/>
        <end position="411"/>
    </location>
</feature>
<protein>
    <recommendedName>
        <fullName evidence="2 5">D-aminoacyl-tRNA deacylase</fullName>
        <ecNumber evidence="2 5">3.1.1.96</ecNumber>
    </recommendedName>
</protein>
<comment type="catalytic activity">
    <reaction evidence="3">
        <text>glycyl-tRNA(Ala) + H2O = tRNA(Ala) + glycine + H(+)</text>
        <dbReference type="Rhea" id="RHEA:53744"/>
        <dbReference type="Rhea" id="RHEA-COMP:9657"/>
        <dbReference type="Rhea" id="RHEA-COMP:13640"/>
        <dbReference type="ChEBI" id="CHEBI:15377"/>
        <dbReference type="ChEBI" id="CHEBI:15378"/>
        <dbReference type="ChEBI" id="CHEBI:57305"/>
        <dbReference type="ChEBI" id="CHEBI:78442"/>
        <dbReference type="ChEBI" id="CHEBI:78522"/>
        <dbReference type="EC" id="3.1.1.96"/>
    </reaction>
</comment>
<sequence length="447" mass="49780">MQMDSELVSAIGRGLCVLVGIKRSDNQSDIEYMVRKVLNTRLFEDDNGKRWNVSVKEKRYEILCVSQFTLYGILKGNRLDFHNAMSGEDSQAFYEKFLAELRSQYDPDLVKDGRFGAYMQVDIVNDGPVTIELESPAKKEELQAAMNGEVVCGIGRGVLVLLGIRKQDTVKDIEKTVRSLLDAAIYEDGEGENFNATVKEKNLPVLVLSQFALYGGLNGNKLQFHESLTGDSAQQLYNDFITTLKKEYDSDQVHVNGEVVCGIGRGVLVLLGIRKQDTVKDMEKIVRSLLDAAIYEDGEGENFNATVKEKNLPVLVLSQFALYGGLNGNKLQFHESLTGDSAQQLYNDFITTLKKEYDSDQVHDGVFGAKREVTVSHEGPHTFYFESKWKCAREGIEDDQTSASCQASTCEHSIAPDTEGRREEGQGSQRGSSEHWSPGLPTNPKAK</sequence>
<keyword evidence="5" id="KW-0378">Hydrolase</keyword>
<dbReference type="InterPro" id="IPR003732">
    <property type="entry name" value="Daa-tRNA_deacyls_DTD"/>
</dbReference>
<gene>
    <name evidence="7" type="ORF">DSTB1V02_LOCUS2631</name>
</gene>
<comment type="catalytic activity">
    <reaction evidence="4">
        <text>a D-aminoacyl-tRNA + H2O = a tRNA + a D-alpha-amino acid + H(+)</text>
        <dbReference type="Rhea" id="RHEA:13953"/>
        <dbReference type="Rhea" id="RHEA-COMP:10123"/>
        <dbReference type="Rhea" id="RHEA-COMP:10124"/>
        <dbReference type="ChEBI" id="CHEBI:15377"/>
        <dbReference type="ChEBI" id="CHEBI:15378"/>
        <dbReference type="ChEBI" id="CHEBI:59871"/>
        <dbReference type="ChEBI" id="CHEBI:78442"/>
        <dbReference type="ChEBI" id="CHEBI:79333"/>
        <dbReference type="EC" id="3.1.1.96"/>
    </reaction>
</comment>
<evidence type="ECO:0000256" key="1">
    <source>
        <dbReference type="ARBA" id="ARBA00009673"/>
    </source>
</evidence>
<evidence type="ECO:0000256" key="3">
    <source>
        <dbReference type="ARBA" id="ARBA00047676"/>
    </source>
</evidence>